<feature type="region of interest" description="Disordered" evidence="5">
    <location>
        <begin position="291"/>
        <end position="313"/>
    </location>
</feature>
<organism evidence="8 9">
    <name type="scientific">Meganyctiphanes norvegica</name>
    <name type="common">Northern krill</name>
    <name type="synonym">Thysanopoda norvegica</name>
    <dbReference type="NCBI Taxonomy" id="48144"/>
    <lineage>
        <taxon>Eukaryota</taxon>
        <taxon>Metazoa</taxon>
        <taxon>Ecdysozoa</taxon>
        <taxon>Arthropoda</taxon>
        <taxon>Crustacea</taxon>
        <taxon>Multicrustacea</taxon>
        <taxon>Malacostraca</taxon>
        <taxon>Eumalacostraca</taxon>
        <taxon>Eucarida</taxon>
        <taxon>Euphausiacea</taxon>
        <taxon>Euphausiidae</taxon>
        <taxon>Meganyctiphanes</taxon>
    </lineage>
</organism>
<proteinExistence type="inferred from homology"/>
<dbReference type="InterPro" id="IPR001452">
    <property type="entry name" value="SH3_domain"/>
</dbReference>
<dbReference type="PANTHER" id="PTHR14167:SF116">
    <property type="entry name" value="CAP, ISOFORM AC"/>
    <property type="match status" value="1"/>
</dbReference>
<dbReference type="InterPro" id="IPR004148">
    <property type="entry name" value="BAR_dom"/>
</dbReference>
<feature type="coiled-coil region" evidence="4">
    <location>
        <begin position="195"/>
        <end position="246"/>
    </location>
</feature>
<sequence>MAFSGLAKNINKANQLMKEKIGSAQGTVFDEDFMEMERKVDIYYEMTAELEEKTKEFLQPNSETRAKMSSAKGIYPQPQGILGECMVEYGKQLDEDGIYAQALVETGESMKQVADIKYTLDDSINMNFVDPLHQLSKKDLKEVMHHRKKLHSRRLDFDSKKRKRDKIGSNVTDEDFKLAEDKFAESWHLAQMGMNNFLENDLEKVTQLAVFAESNLEYHKQCGEILEALVKKLQDKKNEAAMEANNNFVPKTLSDLGIMSTVNGGLPSDRSVSPTFAPIKSPTIIRPVKRRLSSSSSVSPIPSPRSNTALPRSQPSAIALHDFEVEKTGELGFNKGDIISLTRQIDGNWLEGSCNGKTGLFPLTYVKVTVPLPN</sequence>
<gene>
    <name evidence="8" type="ORF">MNOR_LOCUS3797</name>
</gene>
<reference evidence="8 9" key="1">
    <citation type="submission" date="2024-05" db="EMBL/GenBank/DDBJ databases">
        <authorList>
            <person name="Wallberg A."/>
        </authorList>
    </citation>
    <scope>NUCLEOTIDE SEQUENCE [LARGE SCALE GENOMIC DNA]</scope>
</reference>
<feature type="non-terminal residue" evidence="8">
    <location>
        <position position="374"/>
    </location>
</feature>
<dbReference type="Pfam" id="PF07653">
    <property type="entry name" value="SH3_2"/>
    <property type="match status" value="1"/>
</dbReference>
<dbReference type="PROSITE" id="PS50002">
    <property type="entry name" value="SH3"/>
    <property type="match status" value="1"/>
</dbReference>
<keyword evidence="2 3" id="KW-0728">SH3 domain</keyword>
<dbReference type="GO" id="GO:0005737">
    <property type="term" value="C:cytoplasm"/>
    <property type="evidence" value="ECO:0007669"/>
    <property type="project" value="InterPro"/>
</dbReference>
<evidence type="ECO:0008006" key="10">
    <source>
        <dbReference type="Google" id="ProtNLM"/>
    </source>
</evidence>
<dbReference type="Proteomes" id="UP001497623">
    <property type="component" value="Unassembled WGS sequence"/>
</dbReference>
<feature type="domain" description="SH3" evidence="6">
    <location>
        <begin position="312"/>
        <end position="371"/>
    </location>
</feature>
<dbReference type="EMBL" id="CAXKWB010001338">
    <property type="protein sequence ID" value="CAL4064045.1"/>
    <property type="molecule type" value="Genomic_DNA"/>
</dbReference>
<dbReference type="SMART" id="SM00721">
    <property type="entry name" value="BAR"/>
    <property type="match status" value="1"/>
</dbReference>
<evidence type="ECO:0000256" key="1">
    <source>
        <dbReference type="ARBA" id="ARBA00006697"/>
    </source>
</evidence>
<dbReference type="SUPFAM" id="SSF50044">
    <property type="entry name" value="SH3-domain"/>
    <property type="match status" value="1"/>
</dbReference>
<name>A0AAV2PSH7_MEGNR</name>
<evidence type="ECO:0000259" key="6">
    <source>
        <dbReference type="PROSITE" id="PS50002"/>
    </source>
</evidence>
<dbReference type="Pfam" id="PF03114">
    <property type="entry name" value="BAR"/>
    <property type="match status" value="1"/>
</dbReference>
<comment type="similarity">
    <text evidence="1">Belongs to the endophilin family.</text>
</comment>
<dbReference type="PRINTS" id="PR00452">
    <property type="entry name" value="SH3DOMAIN"/>
</dbReference>
<dbReference type="PANTHER" id="PTHR14167">
    <property type="entry name" value="SH3 DOMAIN-CONTAINING"/>
    <property type="match status" value="1"/>
</dbReference>
<dbReference type="AlphaFoldDB" id="A0AAV2PSH7"/>
<evidence type="ECO:0000259" key="7">
    <source>
        <dbReference type="PROSITE" id="PS51021"/>
    </source>
</evidence>
<dbReference type="Gene3D" id="2.30.30.40">
    <property type="entry name" value="SH3 Domains"/>
    <property type="match status" value="1"/>
</dbReference>
<accession>A0AAV2PSH7</accession>
<dbReference type="InterPro" id="IPR050384">
    <property type="entry name" value="Endophilin_SH3RF"/>
</dbReference>
<keyword evidence="9" id="KW-1185">Reference proteome</keyword>
<evidence type="ECO:0000313" key="9">
    <source>
        <dbReference type="Proteomes" id="UP001497623"/>
    </source>
</evidence>
<evidence type="ECO:0000256" key="2">
    <source>
        <dbReference type="ARBA" id="ARBA00022443"/>
    </source>
</evidence>
<evidence type="ECO:0000256" key="3">
    <source>
        <dbReference type="PROSITE-ProRule" id="PRU00192"/>
    </source>
</evidence>
<dbReference type="SMART" id="SM00326">
    <property type="entry name" value="SH3"/>
    <property type="match status" value="1"/>
</dbReference>
<dbReference type="InterPro" id="IPR027267">
    <property type="entry name" value="AH/BAR_dom_sf"/>
</dbReference>
<evidence type="ECO:0000256" key="4">
    <source>
        <dbReference type="SAM" id="Coils"/>
    </source>
</evidence>
<dbReference type="PRINTS" id="PR00499">
    <property type="entry name" value="P67PHOX"/>
</dbReference>
<feature type="domain" description="BAR" evidence="7">
    <location>
        <begin position="18"/>
        <end position="242"/>
    </location>
</feature>
<keyword evidence="4" id="KW-0175">Coiled coil</keyword>
<comment type="caution">
    <text evidence="8">The sequence shown here is derived from an EMBL/GenBank/DDBJ whole genome shotgun (WGS) entry which is preliminary data.</text>
</comment>
<dbReference type="PROSITE" id="PS51021">
    <property type="entry name" value="BAR"/>
    <property type="match status" value="1"/>
</dbReference>
<evidence type="ECO:0000313" key="8">
    <source>
        <dbReference type="EMBL" id="CAL4064045.1"/>
    </source>
</evidence>
<feature type="compositionally biased region" description="Low complexity" evidence="5">
    <location>
        <begin position="293"/>
        <end position="306"/>
    </location>
</feature>
<dbReference type="SUPFAM" id="SSF103657">
    <property type="entry name" value="BAR/IMD domain-like"/>
    <property type="match status" value="1"/>
</dbReference>
<protein>
    <recommendedName>
        <fullName evidence="10">Endophilin-A</fullName>
    </recommendedName>
</protein>
<dbReference type="Gene3D" id="1.20.1270.60">
    <property type="entry name" value="Arfaptin homology (AH) domain/BAR domain"/>
    <property type="match status" value="1"/>
</dbReference>
<dbReference type="InterPro" id="IPR036028">
    <property type="entry name" value="SH3-like_dom_sf"/>
</dbReference>
<evidence type="ECO:0000256" key="5">
    <source>
        <dbReference type="SAM" id="MobiDB-lite"/>
    </source>
</evidence>